<accession>A0A0C2DZW5</accession>
<proteinExistence type="predicted"/>
<dbReference type="SUPFAM" id="SSF56672">
    <property type="entry name" value="DNA/RNA polymerases"/>
    <property type="match status" value="1"/>
</dbReference>
<feature type="region of interest" description="Disordered" evidence="1">
    <location>
        <begin position="307"/>
        <end position="336"/>
    </location>
</feature>
<evidence type="ECO:0000313" key="2">
    <source>
        <dbReference type="EMBL" id="KIH68607.1"/>
    </source>
</evidence>
<dbReference type="EMBL" id="KN726335">
    <property type="protein sequence ID" value="KIH68607.1"/>
    <property type="molecule type" value="Genomic_DNA"/>
</dbReference>
<dbReference type="Pfam" id="PF05380">
    <property type="entry name" value="Peptidase_A17"/>
    <property type="match status" value="1"/>
</dbReference>
<dbReference type="InterPro" id="IPR043502">
    <property type="entry name" value="DNA/RNA_pol_sf"/>
</dbReference>
<keyword evidence="3" id="KW-1185">Reference proteome</keyword>
<sequence length="336" mass="39689">MEQEYTKTLKDEKELTDKLNLEKFIEAVVKQKDGYYIRLPWKEDHIELPDNWSIALRRLKATFQVHKDNQTFRQQYDEIFQEQIKKDILETVSQPQKRSSVSLPHHAVLTQKKTTTKVRLHEQDRDATRCVWVRDIKRSPEGNNIIVYRFTRLTFGLKSSPFLLAATISFHVEHDDVDRTIAEDISNNLYVENLFMTAESLRLNMNMREFMSNSPEFNRQIKREDGSDDPTPSALELMWDSTLDNMAKMFFQGLWKKDYKWDQSLGEEDAVKWQPIREEREGFTREIPRRIADRDATYRLLMRTQARKRCGQPHTSATETAKPTDSEVATAVRRNP</sequence>
<dbReference type="PANTHER" id="PTHR47331">
    <property type="entry name" value="PHD-TYPE DOMAIN-CONTAINING PROTEIN"/>
    <property type="match status" value="1"/>
</dbReference>
<organism evidence="2 3">
    <name type="scientific">Ancylostoma duodenale</name>
    <dbReference type="NCBI Taxonomy" id="51022"/>
    <lineage>
        <taxon>Eukaryota</taxon>
        <taxon>Metazoa</taxon>
        <taxon>Ecdysozoa</taxon>
        <taxon>Nematoda</taxon>
        <taxon>Chromadorea</taxon>
        <taxon>Rhabditida</taxon>
        <taxon>Rhabditina</taxon>
        <taxon>Rhabditomorpha</taxon>
        <taxon>Strongyloidea</taxon>
        <taxon>Ancylostomatidae</taxon>
        <taxon>Ancylostomatinae</taxon>
        <taxon>Ancylostoma</taxon>
    </lineage>
</organism>
<dbReference type="Proteomes" id="UP000054047">
    <property type="component" value="Unassembled WGS sequence"/>
</dbReference>
<dbReference type="InterPro" id="IPR008042">
    <property type="entry name" value="Retrotrans_Pao"/>
</dbReference>
<dbReference type="OrthoDB" id="5872352at2759"/>
<evidence type="ECO:0000313" key="3">
    <source>
        <dbReference type="Proteomes" id="UP000054047"/>
    </source>
</evidence>
<gene>
    <name evidence="2" type="ORF">ANCDUO_01057</name>
</gene>
<protein>
    <submittedName>
        <fullName evidence="2">Uncharacterized protein</fullName>
    </submittedName>
</protein>
<dbReference type="PANTHER" id="PTHR47331:SF1">
    <property type="entry name" value="GAG-LIKE PROTEIN"/>
    <property type="match status" value="1"/>
</dbReference>
<name>A0A0C2DZW5_9BILA</name>
<evidence type="ECO:0000256" key="1">
    <source>
        <dbReference type="SAM" id="MobiDB-lite"/>
    </source>
</evidence>
<dbReference type="AlphaFoldDB" id="A0A0C2DZW5"/>
<reference evidence="2 3" key="1">
    <citation type="submission" date="2013-12" db="EMBL/GenBank/DDBJ databases">
        <title>Draft genome of the parsitic nematode Ancylostoma duodenale.</title>
        <authorList>
            <person name="Mitreva M."/>
        </authorList>
    </citation>
    <scope>NUCLEOTIDE SEQUENCE [LARGE SCALE GENOMIC DNA]</scope>
    <source>
        <strain evidence="2 3">Zhejiang</strain>
    </source>
</reference>
<feature type="compositionally biased region" description="Polar residues" evidence="1">
    <location>
        <begin position="313"/>
        <end position="323"/>
    </location>
</feature>